<dbReference type="EMBL" id="AP006495">
    <property type="protein sequence ID" value="BAM81024.1"/>
    <property type="molecule type" value="Genomic_DNA"/>
</dbReference>
<keyword evidence="1" id="KW-0175">Coiled coil</keyword>
<dbReference type="AlphaFoldDB" id="M1V8W8"/>
<dbReference type="KEGG" id="cme:CYME_CMM170C"/>
<evidence type="ECO:0000256" key="2">
    <source>
        <dbReference type="SAM" id="MobiDB-lite"/>
    </source>
</evidence>
<dbReference type="RefSeq" id="XP_005537060.1">
    <property type="nucleotide sequence ID" value="XM_005537003.1"/>
</dbReference>
<gene>
    <name evidence="3" type="ORF">CYME_CMM170C</name>
</gene>
<name>M1V8W8_CYAM1</name>
<dbReference type="Proteomes" id="UP000007014">
    <property type="component" value="Chromosome 13"/>
</dbReference>
<dbReference type="Gramene" id="CMM170CT">
    <property type="protein sequence ID" value="CMM170CT"/>
    <property type="gene ID" value="CMM170C"/>
</dbReference>
<feature type="region of interest" description="Disordered" evidence="2">
    <location>
        <begin position="337"/>
        <end position="375"/>
    </location>
</feature>
<sequence>MDPEPNSLCWSVLNGNNHVGGPTRTVPSFVTRVVRPSPAYGRSGRRCAVQKSGCESAALLPRKRWRRWRPYTSRSASVAPAVVQAVSEPSPGSEDAERVPRSDDDVDVQVSASTEALAERLLSEIHRRLQESLEGQLRVELARQRAIDRIDLLVAVELVKLREKLQLLFDSYRERLTLRTEEMDRRANELAPSWAQVEERLEAAQERARVLRQTQDEIESLLRGSPHTPVPRSGAAPKHAERTSLVWFDESAGAALPSRQALQQGSAWRLEEEQALSPYWVFFYGWLSALAGLEASMAVSSAHGVSAYTALSGTVCLLLLGHAVRLGWAARRQHQATRGQQPALPSCRVVSSGTQAATTPSTEGQTEPTSLQQSE</sequence>
<feature type="compositionally biased region" description="Polar residues" evidence="2">
    <location>
        <begin position="349"/>
        <end position="375"/>
    </location>
</feature>
<protein>
    <submittedName>
        <fullName evidence="3">Uncharacterized protein</fullName>
    </submittedName>
</protein>
<reference evidence="3 4" key="1">
    <citation type="journal article" date="2004" name="Nature">
        <title>Genome sequence of the ultrasmall unicellular red alga Cyanidioschyzon merolae 10D.</title>
        <authorList>
            <person name="Matsuzaki M."/>
            <person name="Misumi O."/>
            <person name="Shin-i T."/>
            <person name="Maruyama S."/>
            <person name="Takahara M."/>
            <person name="Miyagishima S."/>
            <person name="Mori T."/>
            <person name="Nishida K."/>
            <person name="Yagisawa F."/>
            <person name="Nishida K."/>
            <person name="Yoshida Y."/>
            <person name="Nishimura Y."/>
            <person name="Nakao S."/>
            <person name="Kobayashi T."/>
            <person name="Momoyama Y."/>
            <person name="Higashiyama T."/>
            <person name="Minoda A."/>
            <person name="Sano M."/>
            <person name="Nomoto H."/>
            <person name="Oishi K."/>
            <person name="Hayashi H."/>
            <person name="Ohta F."/>
            <person name="Nishizaka S."/>
            <person name="Haga S."/>
            <person name="Miura S."/>
            <person name="Morishita T."/>
            <person name="Kabeya Y."/>
            <person name="Terasawa K."/>
            <person name="Suzuki Y."/>
            <person name="Ishii Y."/>
            <person name="Asakawa S."/>
            <person name="Takano H."/>
            <person name="Ohta N."/>
            <person name="Kuroiwa H."/>
            <person name="Tanaka K."/>
            <person name="Shimizu N."/>
            <person name="Sugano S."/>
            <person name="Sato N."/>
            <person name="Nozaki H."/>
            <person name="Ogasawara N."/>
            <person name="Kohara Y."/>
            <person name="Kuroiwa T."/>
        </authorList>
    </citation>
    <scope>NUCLEOTIDE SEQUENCE [LARGE SCALE GENOMIC DNA]</scope>
    <source>
        <strain evidence="3 4">10D</strain>
    </source>
</reference>
<evidence type="ECO:0000313" key="4">
    <source>
        <dbReference type="Proteomes" id="UP000007014"/>
    </source>
</evidence>
<organism evidence="3 4">
    <name type="scientific">Cyanidioschyzon merolae (strain NIES-3377 / 10D)</name>
    <name type="common">Unicellular red alga</name>
    <dbReference type="NCBI Taxonomy" id="280699"/>
    <lineage>
        <taxon>Eukaryota</taxon>
        <taxon>Rhodophyta</taxon>
        <taxon>Bangiophyceae</taxon>
        <taxon>Cyanidiales</taxon>
        <taxon>Cyanidiaceae</taxon>
        <taxon>Cyanidioschyzon</taxon>
    </lineage>
</organism>
<feature type="coiled-coil region" evidence="1">
    <location>
        <begin position="194"/>
        <end position="221"/>
    </location>
</feature>
<reference evidence="3 4" key="2">
    <citation type="journal article" date="2007" name="BMC Biol.">
        <title>A 100%-complete sequence reveals unusually simple genomic features in the hot-spring red alga Cyanidioschyzon merolae.</title>
        <authorList>
            <person name="Nozaki H."/>
            <person name="Takano H."/>
            <person name="Misumi O."/>
            <person name="Terasawa K."/>
            <person name="Matsuzaki M."/>
            <person name="Maruyama S."/>
            <person name="Nishida K."/>
            <person name="Yagisawa F."/>
            <person name="Yoshida Y."/>
            <person name="Fujiwara T."/>
            <person name="Takio S."/>
            <person name="Tamura K."/>
            <person name="Chung S.J."/>
            <person name="Nakamura S."/>
            <person name="Kuroiwa H."/>
            <person name="Tanaka K."/>
            <person name="Sato N."/>
            <person name="Kuroiwa T."/>
        </authorList>
    </citation>
    <scope>NUCLEOTIDE SEQUENCE [LARGE SCALE GENOMIC DNA]</scope>
    <source>
        <strain evidence="3 4">10D</strain>
    </source>
</reference>
<evidence type="ECO:0000256" key="1">
    <source>
        <dbReference type="SAM" id="Coils"/>
    </source>
</evidence>
<dbReference type="HOGENOM" id="CLU_738433_0_0_1"/>
<feature type="compositionally biased region" description="Low complexity" evidence="2">
    <location>
        <begin position="82"/>
        <end position="91"/>
    </location>
</feature>
<dbReference type="OrthoDB" id="11991at2759"/>
<proteinExistence type="predicted"/>
<feature type="region of interest" description="Disordered" evidence="2">
    <location>
        <begin position="82"/>
        <end position="107"/>
    </location>
</feature>
<dbReference type="GeneID" id="16995077"/>
<keyword evidence="4" id="KW-1185">Reference proteome</keyword>
<accession>M1V8W8</accession>
<evidence type="ECO:0000313" key="3">
    <source>
        <dbReference type="EMBL" id="BAM81024.1"/>
    </source>
</evidence>